<dbReference type="PANTHER" id="PTHR30160:SF7">
    <property type="entry name" value="ADP-HEPTOSE--LPS HEPTOSYLTRANSFERASE 2"/>
    <property type="match status" value="1"/>
</dbReference>
<keyword evidence="4" id="KW-1185">Reference proteome</keyword>
<dbReference type="Pfam" id="PF01075">
    <property type="entry name" value="Glyco_transf_9"/>
    <property type="match status" value="1"/>
</dbReference>
<name>A0ABY5E754_9BACT</name>
<accession>A0ABY5E754</accession>
<protein>
    <submittedName>
        <fullName evidence="3">Glycosyltransferase family 9 protein</fullName>
    </submittedName>
</protein>
<dbReference type="SUPFAM" id="SSF53756">
    <property type="entry name" value="UDP-Glycosyltransferase/glycogen phosphorylase"/>
    <property type="match status" value="1"/>
</dbReference>
<gene>
    <name evidence="3" type="ORF">NJU99_05140</name>
</gene>
<reference evidence="3" key="1">
    <citation type="submission" date="2022-07" db="EMBL/GenBank/DDBJ databases">
        <title>Arcobacter roscoffensis sp. nov., a marine bacterium isolated from coastal seawater collected from Roscoff, France.</title>
        <authorList>
            <person name="Pascual J."/>
            <person name="Lepeaux C."/>
            <person name="Methner A."/>
            <person name="Overmann J."/>
        </authorList>
    </citation>
    <scope>NUCLEOTIDE SEQUENCE</scope>
    <source>
        <strain evidence="3">ARW1-2F2</strain>
    </source>
</reference>
<dbReference type="InterPro" id="IPR002201">
    <property type="entry name" value="Glyco_trans_9"/>
</dbReference>
<keyword evidence="2" id="KW-0808">Transferase</keyword>
<evidence type="ECO:0000256" key="1">
    <source>
        <dbReference type="ARBA" id="ARBA00022676"/>
    </source>
</evidence>
<dbReference type="PANTHER" id="PTHR30160">
    <property type="entry name" value="TETRAACYLDISACCHARIDE 4'-KINASE-RELATED"/>
    <property type="match status" value="1"/>
</dbReference>
<dbReference type="CDD" id="cd03789">
    <property type="entry name" value="GT9_LPS_heptosyltransferase"/>
    <property type="match status" value="1"/>
</dbReference>
<proteinExistence type="predicted"/>
<keyword evidence="1" id="KW-0328">Glycosyltransferase</keyword>
<dbReference type="EMBL" id="CP100595">
    <property type="protein sequence ID" value="UTJ07482.1"/>
    <property type="molecule type" value="Genomic_DNA"/>
</dbReference>
<dbReference type="RefSeq" id="WP_254577656.1">
    <property type="nucleotide sequence ID" value="NZ_CP100595.1"/>
</dbReference>
<organism evidence="3 4">
    <name type="scientific">Arcobacter roscoffensis</name>
    <dbReference type="NCBI Taxonomy" id="2961520"/>
    <lineage>
        <taxon>Bacteria</taxon>
        <taxon>Pseudomonadati</taxon>
        <taxon>Campylobacterota</taxon>
        <taxon>Epsilonproteobacteria</taxon>
        <taxon>Campylobacterales</taxon>
        <taxon>Arcobacteraceae</taxon>
        <taxon>Arcobacter</taxon>
    </lineage>
</organism>
<dbReference type="InterPro" id="IPR051199">
    <property type="entry name" value="LPS_LOS_Heptosyltrfase"/>
</dbReference>
<dbReference type="Proteomes" id="UP001060012">
    <property type="component" value="Chromosome"/>
</dbReference>
<evidence type="ECO:0000313" key="4">
    <source>
        <dbReference type="Proteomes" id="UP001060012"/>
    </source>
</evidence>
<sequence>MKLLVELPELIEDTVLITPAIENLLKHYRNAEVTFVGSSVSTQLFSKDERVKNLVVEETSKSLFTLISLFRMAKSFDEQDLVISFKDGFLSKFFVYFVNAKKKVSYTSNNKDIHQVEKYNNFVNETLDTSYKAGDLMLHFKPQWFKKPTFGIHPGSTYADVKRWPPQEFAKVAVALSAKYDIVLLGGKNEVDICSVIEEELQANGITNYENLAGKTSVADLVEKIAALDLFLGIDCGPMQLAAVYRVNSIILPTSYDKIEQRNQWKNPLETIVYKEVDPYEDEPDYTVQAQDVLKLFKL</sequence>
<dbReference type="Gene3D" id="3.40.50.2000">
    <property type="entry name" value="Glycogen Phosphorylase B"/>
    <property type="match status" value="2"/>
</dbReference>
<evidence type="ECO:0000313" key="3">
    <source>
        <dbReference type="EMBL" id="UTJ07482.1"/>
    </source>
</evidence>
<evidence type="ECO:0000256" key="2">
    <source>
        <dbReference type="ARBA" id="ARBA00022679"/>
    </source>
</evidence>